<keyword evidence="6" id="KW-1185">Reference proteome</keyword>
<dbReference type="AlphaFoldDB" id="A0A0V1I7Z8"/>
<organism evidence="3 6">
    <name type="scientific">Trichinella pseudospiralis</name>
    <name type="common">Parasitic roundworm</name>
    <dbReference type="NCBI Taxonomy" id="6337"/>
    <lineage>
        <taxon>Eukaryota</taxon>
        <taxon>Metazoa</taxon>
        <taxon>Ecdysozoa</taxon>
        <taxon>Nematoda</taxon>
        <taxon>Enoplea</taxon>
        <taxon>Dorylaimia</taxon>
        <taxon>Trichinellida</taxon>
        <taxon>Trichinellidae</taxon>
        <taxon>Trichinella</taxon>
    </lineage>
</organism>
<keyword evidence="1" id="KW-0812">Transmembrane</keyword>
<dbReference type="EMBL" id="JYDR01000035">
    <property type="protein sequence ID" value="KRY73317.1"/>
    <property type="molecule type" value="Genomic_DNA"/>
</dbReference>
<gene>
    <name evidence="2" type="ORF">T4A_569</name>
    <name evidence="3" type="ORF">T4B_12189</name>
    <name evidence="4" type="ORF">T4C_409</name>
</gene>
<reference evidence="5 6" key="1">
    <citation type="submission" date="2015-01" db="EMBL/GenBank/DDBJ databases">
        <title>Evolution of Trichinella species and genotypes.</title>
        <authorList>
            <person name="Korhonen P.K."/>
            <person name="Edoardo P."/>
            <person name="Giuseppe L.R."/>
            <person name="Gasser R.B."/>
        </authorList>
    </citation>
    <scope>NUCLEOTIDE SEQUENCE [LARGE SCALE GENOMIC DNA]</scope>
    <source>
        <strain evidence="2">ISS13</strain>
        <strain evidence="4">ISS176</strain>
        <strain evidence="3">ISS588</strain>
    </source>
</reference>
<feature type="transmembrane region" description="Helical" evidence="1">
    <location>
        <begin position="41"/>
        <end position="62"/>
    </location>
</feature>
<dbReference type="Proteomes" id="UP000054632">
    <property type="component" value="Unassembled WGS sequence"/>
</dbReference>
<comment type="caution">
    <text evidence="3">The sequence shown here is derived from an EMBL/GenBank/DDBJ whole genome shotgun (WGS) entry which is preliminary data.</text>
</comment>
<evidence type="ECO:0000313" key="3">
    <source>
        <dbReference type="EMBL" id="KRZ18567.1"/>
    </source>
</evidence>
<dbReference type="EMBL" id="JYDV01000041">
    <property type="protein sequence ID" value="KRZ38814.1"/>
    <property type="molecule type" value="Genomic_DNA"/>
</dbReference>
<evidence type="ECO:0000313" key="4">
    <source>
        <dbReference type="EMBL" id="KRZ38814.1"/>
    </source>
</evidence>
<evidence type="ECO:0000313" key="5">
    <source>
        <dbReference type="Proteomes" id="UP000054632"/>
    </source>
</evidence>
<keyword evidence="1" id="KW-0472">Membrane</keyword>
<evidence type="ECO:0000313" key="6">
    <source>
        <dbReference type="Proteomes" id="UP000054805"/>
    </source>
</evidence>
<evidence type="ECO:0000313" key="2">
    <source>
        <dbReference type="EMBL" id="KRY73317.1"/>
    </source>
</evidence>
<dbReference type="Proteomes" id="UP000054826">
    <property type="component" value="Unassembled WGS sequence"/>
</dbReference>
<sequence>MPVDGALELGKAAQNVILKYKYDTYKHHHELQLLKSLKNTVISFVTGFLLVIFQYYSALICSEAGREQLKMKINIK</sequence>
<accession>A0A0V1I7Z8</accession>
<proteinExistence type="predicted"/>
<keyword evidence="1" id="KW-1133">Transmembrane helix</keyword>
<dbReference type="Proteomes" id="UP000054805">
    <property type="component" value="Unassembled WGS sequence"/>
</dbReference>
<dbReference type="EMBL" id="JYDS01000283">
    <property type="protein sequence ID" value="KRZ18567.1"/>
    <property type="molecule type" value="Genomic_DNA"/>
</dbReference>
<name>A0A0V1I7Z8_TRIPS</name>
<protein>
    <submittedName>
        <fullName evidence="3">Uncharacterized protein</fullName>
    </submittedName>
</protein>
<evidence type="ECO:0000256" key="1">
    <source>
        <dbReference type="SAM" id="Phobius"/>
    </source>
</evidence>